<comment type="caution">
    <text evidence="7">The sequence shown here is derived from an EMBL/GenBank/DDBJ whole genome shotgun (WGS) entry which is preliminary data.</text>
</comment>
<evidence type="ECO:0000256" key="1">
    <source>
        <dbReference type="ARBA" id="ARBA00001947"/>
    </source>
</evidence>
<organism evidence="7 8">
    <name type="scientific">Curtobacterium salicis</name>
    <dbReference type="NCBI Taxonomy" id="1779862"/>
    <lineage>
        <taxon>Bacteria</taxon>
        <taxon>Bacillati</taxon>
        <taxon>Actinomycetota</taxon>
        <taxon>Actinomycetes</taxon>
        <taxon>Micrococcales</taxon>
        <taxon>Microbacteriaceae</taxon>
        <taxon>Curtobacterium</taxon>
    </lineage>
</organism>
<evidence type="ECO:0000256" key="5">
    <source>
        <dbReference type="ARBA" id="ARBA00023002"/>
    </source>
</evidence>
<dbReference type="Gene3D" id="3.90.180.10">
    <property type="entry name" value="Medium-chain alcohol dehydrogenases, catalytic domain"/>
    <property type="match status" value="1"/>
</dbReference>
<dbReference type="Proteomes" id="UP001318300">
    <property type="component" value="Unassembled WGS sequence"/>
</dbReference>
<gene>
    <name evidence="7" type="ORF">E9228_002172</name>
</gene>
<evidence type="ECO:0000313" key="7">
    <source>
        <dbReference type="EMBL" id="NII41525.1"/>
    </source>
</evidence>
<comment type="similarity">
    <text evidence="2">Belongs to the zinc-containing alcohol dehydrogenase family.</text>
</comment>
<reference evidence="7 8" key="1">
    <citation type="submission" date="2020-03" db="EMBL/GenBank/DDBJ databases">
        <title>Above-ground endophytic microbial communities from plants in different locations in the United States.</title>
        <authorList>
            <person name="Frank C."/>
        </authorList>
    </citation>
    <scope>NUCLEOTIDE SEQUENCE [LARGE SCALE GENOMIC DNA]</scope>
    <source>
        <strain evidence="7 8">WW7</strain>
    </source>
</reference>
<accession>A0ABX0TCJ1</accession>
<evidence type="ECO:0000256" key="4">
    <source>
        <dbReference type="ARBA" id="ARBA00022833"/>
    </source>
</evidence>
<keyword evidence="5 7" id="KW-0560">Oxidoreductase</keyword>
<dbReference type="SUPFAM" id="SSF51735">
    <property type="entry name" value="NAD(P)-binding Rossmann-fold domains"/>
    <property type="match status" value="1"/>
</dbReference>
<comment type="cofactor">
    <cofactor evidence="1">
        <name>Zn(2+)</name>
        <dbReference type="ChEBI" id="CHEBI:29105"/>
    </cofactor>
</comment>
<dbReference type="InterPro" id="IPR011032">
    <property type="entry name" value="GroES-like_sf"/>
</dbReference>
<dbReference type="EMBL" id="JAAOYO010000003">
    <property type="protein sequence ID" value="NII41525.1"/>
    <property type="molecule type" value="Genomic_DNA"/>
</dbReference>
<dbReference type="SUPFAM" id="SSF50129">
    <property type="entry name" value="GroES-like"/>
    <property type="match status" value="1"/>
</dbReference>
<evidence type="ECO:0000256" key="3">
    <source>
        <dbReference type="ARBA" id="ARBA00022723"/>
    </source>
</evidence>
<dbReference type="RefSeq" id="WP_166780559.1">
    <property type="nucleotide sequence ID" value="NZ_JAAOYO010000003.1"/>
</dbReference>
<dbReference type="Pfam" id="PF00107">
    <property type="entry name" value="ADH_zinc_N"/>
    <property type="match status" value="1"/>
</dbReference>
<name>A0ABX0TCJ1_9MICO</name>
<evidence type="ECO:0000256" key="2">
    <source>
        <dbReference type="ARBA" id="ARBA00008072"/>
    </source>
</evidence>
<dbReference type="InterPro" id="IPR013149">
    <property type="entry name" value="ADH-like_C"/>
</dbReference>
<feature type="domain" description="Alcohol dehydrogenase-like C-terminal" evidence="6">
    <location>
        <begin position="188"/>
        <end position="316"/>
    </location>
</feature>
<dbReference type="PANTHER" id="PTHR43350">
    <property type="entry name" value="NAD-DEPENDENT ALCOHOL DEHYDROGENASE"/>
    <property type="match status" value="1"/>
</dbReference>
<dbReference type="GO" id="GO:0004022">
    <property type="term" value="F:alcohol dehydrogenase (NAD+) activity"/>
    <property type="evidence" value="ECO:0007669"/>
    <property type="project" value="UniProtKB-EC"/>
</dbReference>
<dbReference type="Gene3D" id="3.40.50.720">
    <property type="entry name" value="NAD(P)-binding Rossmann-like Domain"/>
    <property type="match status" value="1"/>
</dbReference>
<dbReference type="EC" id="1.1.1.1" evidence="7"/>
<keyword evidence="8" id="KW-1185">Reference proteome</keyword>
<sequence>MQAWTLDELGSALTLEEVPDPLVRSGGVVLRMLAVQVPAYTRALVEGGRGVIATPTVLGIGGIGVVEEVADDVTTVRPGETALCTGFLRSGRVADPEEVLLGWTGIGGRGVTTATTDRMRRVWRTGTFAERALMPGSAVLALPGADVHADPTKLAFLPWLSVAAGAVERSGMTAGDRVVVLGASGQMGGAAVLVALARGASRVVAVGRDAASLDRLETLDSRVGAVRSVSGRAGDAAAISAALGGEADVVIDALGPTPTSDLTMAGFDTVRTDGTMVLLGGVRQSLPIPYDQLMRRRITLRGSWMCSEETAFRVWRQVEAGVIDLSALDVRTVGLEDPEAALTQAEQSRGLSILALTPRP</sequence>
<evidence type="ECO:0000259" key="6">
    <source>
        <dbReference type="Pfam" id="PF00107"/>
    </source>
</evidence>
<keyword evidence="3" id="KW-0479">Metal-binding</keyword>
<dbReference type="PANTHER" id="PTHR43350:SF17">
    <property type="entry name" value="NAD-DEPENDENT ALCOHOL DEHYDROGENASE"/>
    <property type="match status" value="1"/>
</dbReference>
<proteinExistence type="inferred from homology"/>
<evidence type="ECO:0000313" key="8">
    <source>
        <dbReference type="Proteomes" id="UP001318300"/>
    </source>
</evidence>
<keyword evidence="4" id="KW-0862">Zinc</keyword>
<dbReference type="InterPro" id="IPR036291">
    <property type="entry name" value="NAD(P)-bd_dom_sf"/>
</dbReference>
<protein>
    <submittedName>
        <fullName evidence="7">Alcohol dehydrogenase</fullName>
        <ecNumber evidence="7">1.1.1.1</ecNumber>
    </submittedName>
</protein>